<keyword evidence="2" id="KW-1185">Reference proteome</keyword>
<evidence type="ECO:0000313" key="2">
    <source>
        <dbReference type="Proteomes" id="UP001644719"/>
    </source>
</evidence>
<sequence>MYYKVTNSMTQDIVDVIKEIHYIQYQEKHKILILCDIKIAQAILSSDGKKGWHIEGLYNFPLDNTIYEIDPISRLEYEEIDAKLHEVD</sequence>
<protein>
    <recommendedName>
        <fullName evidence="3">Phage protein</fullName>
    </recommendedName>
</protein>
<evidence type="ECO:0000313" key="1">
    <source>
        <dbReference type="EMBL" id="NSG84304.1"/>
    </source>
</evidence>
<evidence type="ECO:0008006" key="3">
    <source>
        <dbReference type="Google" id="ProtNLM"/>
    </source>
</evidence>
<name>A0ABX2H2N6_9FIRM</name>
<accession>A0ABX2H2N6</accession>
<comment type="caution">
    <text evidence="1">The sequence shown here is derived from an EMBL/GenBank/DDBJ whole genome shotgun (WGS) entry which is preliminary data.</text>
</comment>
<gene>
    <name evidence="1" type="ORF">G5B17_02370</name>
</gene>
<dbReference type="EMBL" id="JAAITS010000004">
    <property type="protein sequence ID" value="NSG84304.1"/>
    <property type="molecule type" value="Genomic_DNA"/>
</dbReference>
<organism evidence="1 2">
    <name type="scientific">Blautia faecis</name>
    <dbReference type="NCBI Taxonomy" id="871665"/>
    <lineage>
        <taxon>Bacteria</taxon>
        <taxon>Bacillati</taxon>
        <taxon>Bacillota</taxon>
        <taxon>Clostridia</taxon>
        <taxon>Lachnospirales</taxon>
        <taxon>Lachnospiraceae</taxon>
        <taxon>Blautia</taxon>
    </lineage>
</organism>
<dbReference type="Proteomes" id="UP001644719">
    <property type="component" value="Unassembled WGS sequence"/>
</dbReference>
<reference evidence="1 2" key="1">
    <citation type="journal article" date="2020" name="Cell Host Microbe">
        <title>Functional and Genomic Variation between Human-Derived Isolates of Lachnospiraceae Reveals Inter- and Intra-Species Diversity.</title>
        <authorList>
            <person name="Sorbara M.T."/>
            <person name="Littmann E.R."/>
            <person name="Fontana E."/>
            <person name="Moody T.U."/>
            <person name="Kohout C.E."/>
            <person name="Gjonbalaj M."/>
            <person name="Eaton V."/>
            <person name="Seok R."/>
            <person name="Leiner I.M."/>
            <person name="Pamer E.G."/>
        </authorList>
    </citation>
    <scope>NUCLEOTIDE SEQUENCE [LARGE SCALE GENOMIC DNA]</scope>
    <source>
        <strain evidence="1 2">MSK.17.74</strain>
    </source>
</reference>
<proteinExistence type="predicted"/>
<dbReference type="RefSeq" id="WP_173769289.1">
    <property type="nucleotide sequence ID" value="NZ_JAAITS010000004.1"/>
</dbReference>